<evidence type="ECO:0000313" key="2">
    <source>
        <dbReference type="Proteomes" id="UP001168821"/>
    </source>
</evidence>
<dbReference type="Proteomes" id="UP001168821">
    <property type="component" value="Unassembled WGS sequence"/>
</dbReference>
<evidence type="ECO:0000313" key="1">
    <source>
        <dbReference type="EMBL" id="KAJ3639722.1"/>
    </source>
</evidence>
<reference evidence="1" key="1">
    <citation type="journal article" date="2023" name="G3 (Bethesda)">
        <title>Whole genome assemblies of Zophobas morio and Tenebrio molitor.</title>
        <authorList>
            <person name="Kaur S."/>
            <person name="Stinson S.A."/>
            <person name="diCenzo G.C."/>
        </authorList>
    </citation>
    <scope>NUCLEOTIDE SEQUENCE</scope>
    <source>
        <strain evidence="1">QUZm001</strain>
    </source>
</reference>
<organism evidence="1 2">
    <name type="scientific">Zophobas morio</name>
    <dbReference type="NCBI Taxonomy" id="2755281"/>
    <lineage>
        <taxon>Eukaryota</taxon>
        <taxon>Metazoa</taxon>
        <taxon>Ecdysozoa</taxon>
        <taxon>Arthropoda</taxon>
        <taxon>Hexapoda</taxon>
        <taxon>Insecta</taxon>
        <taxon>Pterygota</taxon>
        <taxon>Neoptera</taxon>
        <taxon>Endopterygota</taxon>
        <taxon>Coleoptera</taxon>
        <taxon>Polyphaga</taxon>
        <taxon>Cucujiformia</taxon>
        <taxon>Tenebrionidae</taxon>
        <taxon>Zophobas</taxon>
    </lineage>
</organism>
<gene>
    <name evidence="1" type="ORF">Zmor_003063</name>
</gene>
<proteinExistence type="predicted"/>
<sequence length="101" mass="11988">MLLQRFVAEAPQNSHKKSLSFPYRQRRQQPFIHPHPGILKLFPVPVVRNYHDCPFNCAPNHEFYLIVSVYFYLFLFDGSPGIHNFQRTAYELVLIFSCCER</sequence>
<comment type="caution">
    <text evidence="1">The sequence shown here is derived from an EMBL/GenBank/DDBJ whole genome shotgun (WGS) entry which is preliminary data.</text>
</comment>
<protein>
    <submittedName>
        <fullName evidence="1">Uncharacterized protein</fullName>
    </submittedName>
</protein>
<accession>A0AA38HNH3</accession>
<dbReference type="EMBL" id="JALNTZ010000010">
    <property type="protein sequence ID" value="KAJ3639722.1"/>
    <property type="molecule type" value="Genomic_DNA"/>
</dbReference>
<name>A0AA38HNH3_9CUCU</name>
<dbReference type="AlphaFoldDB" id="A0AA38HNH3"/>
<keyword evidence="2" id="KW-1185">Reference proteome</keyword>